<evidence type="ECO:0000256" key="1">
    <source>
        <dbReference type="ARBA" id="ARBA00004496"/>
    </source>
</evidence>
<dbReference type="SMART" id="SM00642">
    <property type="entry name" value="Aamy"/>
    <property type="match status" value="1"/>
</dbReference>
<comment type="catalytic activity">
    <reaction evidence="12 14">
        <text>hydrolysis of (1-&gt;4)-alpha-D-glucosidic linkage in 4-alpha-D-[(1-&gt;4)-alpha-D-glucanosyl]n trehalose to yield trehalose and (1-&gt;4)-alpha-D-glucan.</text>
        <dbReference type="EC" id="3.2.1.141"/>
    </reaction>
</comment>
<keyword evidence="7 14" id="KW-0378">Hydrolase</keyword>
<dbReference type="GO" id="GO:0005992">
    <property type="term" value="P:trehalose biosynthetic process"/>
    <property type="evidence" value="ECO:0007669"/>
    <property type="project" value="UniProtKB-UniRule"/>
</dbReference>
<sequence length="572" mass="62717">MTGRLWGPQPLPSGETLFRLWAPARSAVDLELADKTLPMERGDAGWFQVNAPAPPGSLYRFRLDDGLAVPDPASRQQQGGVHGWSIVPPADYPWQAGDWRGLPWTSAVIQEVHVGLAGGFRALADDLPRLAELGITAIELMPVGAFSGDRNWGYDGVLPFAPAESYGSPEDLKALVDAAHGLGMMVLLDVVYNHFGPDGNYIAAYAPGFFHADAQTPWGGAVAVDRPEVAAYFLENALMWLNDYRLDGLRFDAVHAIGNAGFLDWLARSIRAGVHGDRKIHLILENEENDAARLGPTLYNAQWNDDFHNVVHVLLTGETSAYYADFADDPTQRLARCLEQGFIYQGEPSANHNGKPRGSRSGHLPPWRFVSFLQNHDQIGNRALGERLTLLTDHAWLRSATALLLLCPQTPLLFMGDEYGARTPFLFFTDFHDALADAVREGRRREFAKFAAFSDAQARERIPDPNAQATLAASRPQPPEDAAEWEALYRHLLQLRARLLAPRLSSAYSLGADVLGEGAVRARWCLSDKAMLTLAINLGKQAVTVPPGQGRLIHLEGVTGEPGSFAAWCLEP</sequence>
<dbReference type="EC" id="3.2.1.141" evidence="4 13"/>
<dbReference type="NCBIfam" id="TIGR02402">
    <property type="entry name" value="trehalose_TreZ"/>
    <property type="match status" value="1"/>
</dbReference>
<evidence type="ECO:0000256" key="9">
    <source>
        <dbReference type="ARBA" id="ARBA00023295"/>
    </source>
</evidence>
<comment type="subcellular location">
    <subcellularLocation>
        <location evidence="1 15">Cytoplasm</location>
    </subcellularLocation>
</comment>
<dbReference type="Pfam" id="PF00128">
    <property type="entry name" value="Alpha-amylase"/>
    <property type="match status" value="1"/>
</dbReference>
<dbReference type="Pfam" id="PF11941">
    <property type="entry name" value="DUF3459"/>
    <property type="match status" value="1"/>
</dbReference>
<comment type="similarity">
    <text evidence="3 14">Belongs to the glycosyl hydrolase 13 family.</text>
</comment>
<dbReference type="InterPro" id="IPR014756">
    <property type="entry name" value="Ig_E-set"/>
</dbReference>
<keyword evidence="19" id="KW-1185">Reference proteome</keyword>
<dbReference type="Gene3D" id="2.60.40.10">
    <property type="entry name" value="Immunoglobulins"/>
    <property type="match status" value="1"/>
</dbReference>
<dbReference type="SUPFAM" id="SSF51445">
    <property type="entry name" value="(Trans)glycosidases"/>
    <property type="match status" value="1"/>
</dbReference>
<dbReference type="GO" id="GO:0033942">
    <property type="term" value="F:4-alpha-D-(1-&gt;4)-alpha-D-glucanotrehalose trehalohydrolase activity"/>
    <property type="evidence" value="ECO:0007669"/>
    <property type="project" value="UniProtKB-EC"/>
</dbReference>
<dbReference type="EMBL" id="ATHO01000032">
    <property type="protein sequence ID" value="EQB10443.1"/>
    <property type="molecule type" value="Genomic_DNA"/>
</dbReference>
<evidence type="ECO:0000256" key="14">
    <source>
        <dbReference type="PIRNR" id="PIRNR006337"/>
    </source>
</evidence>
<dbReference type="Gene3D" id="1.10.10.760">
    <property type="entry name" value="E-set domains of sugar-utilizing enzymes"/>
    <property type="match status" value="1"/>
</dbReference>
<name>T0HEA7_9SPHN</name>
<dbReference type="Proteomes" id="UP000015525">
    <property type="component" value="Unassembled WGS sequence"/>
</dbReference>
<evidence type="ECO:0000259" key="17">
    <source>
        <dbReference type="SMART" id="SM00642"/>
    </source>
</evidence>
<dbReference type="CDD" id="cd02853">
    <property type="entry name" value="E_set_MTHase_like_N"/>
    <property type="match status" value="1"/>
</dbReference>
<dbReference type="InterPro" id="IPR013783">
    <property type="entry name" value="Ig-like_fold"/>
</dbReference>
<reference evidence="18 19" key="1">
    <citation type="journal article" date="2013" name="Genome Announc.">
        <title>Draft Genome Sequence of Sphingobium quisquiliarum Strain P25T, a Novel Hexachlorocyclohexane (HCH)-Degrading Bacterium Isolated from an HCH Dumpsite.</title>
        <authorList>
            <person name="Kumar Singh A."/>
            <person name="Sangwan N."/>
            <person name="Sharma A."/>
            <person name="Gupta V."/>
            <person name="Khurana J.P."/>
            <person name="Lal R."/>
        </authorList>
    </citation>
    <scope>NUCLEOTIDE SEQUENCE [LARGE SCALE GENOMIC DNA]</scope>
    <source>
        <strain evidence="18 19">P25</strain>
    </source>
</reference>
<dbReference type="AlphaFoldDB" id="T0HEA7"/>
<keyword evidence="9 14" id="KW-0326">Glycosidase</keyword>
<dbReference type="PANTHER" id="PTHR43651">
    <property type="entry name" value="1,4-ALPHA-GLUCAN-BRANCHING ENZYME"/>
    <property type="match status" value="1"/>
</dbReference>
<evidence type="ECO:0000313" key="19">
    <source>
        <dbReference type="Proteomes" id="UP000015525"/>
    </source>
</evidence>
<gene>
    <name evidence="18" type="ORF">L288_03950</name>
</gene>
<dbReference type="InterPro" id="IPR044901">
    <property type="entry name" value="Trehalose_TreZ_E-set_sf"/>
</dbReference>
<evidence type="ECO:0000256" key="10">
    <source>
        <dbReference type="ARBA" id="ARBA00032057"/>
    </source>
</evidence>
<dbReference type="GO" id="GO:0005737">
    <property type="term" value="C:cytoplasm"/>
    <property type="evidence" value="ECO:0007669"/>
    <property type="project" value="UniProtKB-SubCell"/>
</dbReference>
<evidence type="ECO:0000256" key="12">
    <source>
        <dbReference type="ARBA" id="ARBA00034013"/>
    </source>
</evidence>
<keyword evidence="8" id="KW-0119">Carbohydrate metabolism</keyword>
<dbReference type="PIRSF" id="PIRSF006337">
    <property type="entry name" value="Trehalose_TreZ"/>
    <property type="match status" value="1"/>
</dbReference>
<evidence type="ECO:0000313" key="18">
    <source>
        <dbReference type="EMBL" id="EQB10443.1"/>
    </source>
</evidence>
<feature type="site" description="Transition state stabilizer" evidence="16">
    <location>
        <position position="377"/>
    </location>
</feature>
<proteinExistence type="inferred from homology"/>
<evidence type="ECO:0000256" key="15">
    <source>
        <dbReference type="PIRSR" id="PIRSR006337-1"/>
    </source>
</evidence>
<dbReference type="InterPro" id="IPR006047">
    <property type="entry name" value="GH13_cat_dom"/>
</dbReference>
<dbReference type="CDD" id="cd11325">
    <property type="entry name" value="AmyAc_GTHase"/>
    <property type="match status" value="1"/>
</dbReference>
<evidence type="ECO:0000256" key="16">
    <source>
        <dbReference type="PIRSR" id="PIRSR006337-3"/>
    </source>
</evidence>
<accession>T0HEA7</accession>
<evidence type="ECO:0000256" key="7">
    <source>
        <dbReference type="ARBA" id="ARBA00022801"/>
    </source>
</evidence>
<evidence type="ECO:0000256" key="4">
    <source>
        <dbReference type="ARBA" id="ARBA00012268"/>
    </source>
</evidence>
<dbReference type="UniPathway" id="UPA00299"/>
<dbReference type="InterPro" id="IPR022567">
    <property type="entry name" value="DUF3459"/>
</dbReference>
<dbReference type="InterPro" id="IPR012768">
    <property type="entry name" value="Trehalose_TreZ"/>
</dbReference>
<evidence type="ECO:0000256" key="11">
    <source>
        <dbReference type="ARBA" id="ARBA00033284"/>
    </source>
</evidence>
<feature type="domain" description="Glycosyl hydrolase family 13 catalytic" evidence="17">
    <location>
        <begin position="111"/>
        <end position="459"/>
    </location>
</feature>
<dbReference type="RefSeq" id="WP_021237093.1">
    <property type="nucleotide sequence ID" value="NZ_ATHO01000032.1"/>
</dbReference>
<dbReference type="SUPFAM" id="SSF81296">
    <property type="entry name" value="E set domains"/>
    <property type="match status" value="1"/>
</dbReference>
<evidence type="ECO:0000256" key="3">
    <source>
        <dbReference type="ARBA" id="ARBA00008061"/>
    </source>
</evidence>
<evidence type="ECO:0000256" key="13">
    <source>
        <dbReference type="NCBIfam" id="TIGR02402"/>
    </source>
</evidence>
<dbReference type="PANTHER" id="PTHR43651:SF11">
    <property type="entry name" value="MALTO-OLIGOSYLTREHALOSE TREHALOHYDROLASE"/>
    <property type="match status" value="1"/>
</dbReference>
<comment type="caution">
    <text evidence="18">The sequence shown here is derived from an EMBL/GenBank/DDBJ whole genome shotgun (WGS) entry which is preliminary data.</text>
</comment>
<feature type="active site" description="Proton donor" evidence="15">
    <location>
        <position position="285"/>
    </location>
</feature>
<dbReference type="Gene3D" id="3.20.20.80">
    <property type="entry name" value="Glycosidases"/>
    <property type="match status" value="1"/>
</dbReference>
<evidence type="ECO:0000256" key="8">
    <source>
        <dbReference type="ARBA" id="ARBA00023277"/>
    </source>
</evidence>
<evidence type="ECO:0000256" key="2">
    <source>
        <dbReference type="ARBA" id="ARBA00005199"/>
    </source>
</evidence>
<organism evidence="18 19">
    <name type="scientific">Sphingobium quisquiliarum P25</name>
    <dbReference type="NCBI Taxonomy" id="1329909"/>
    <lineage>
        <taxon>Bacteria</taxon>
        <taxon>Pseudomonadati</taxon>
        <taxon>Pseudomonadota</taxon>
        <taxon>Alphaproteobacteria</taxon>
        <taxon>Sphingomonadales</taxon>
        <taxon>Sphingomonadaceae</taxon>
        <taxon>Sphingobium</taxon>
    </lineage>
</organism>
<dbReference type="InterPro" id="IPR017853">
    <property type="entry name" value="GH"/>
</dbReference>
<comment type="pathway">
    <text evidence="2 14">Glycan biosynthesis; trehalose biosynthesis.</text>
</comment>
<keyword evidence="6" id="KW-0963">Cytoplasm</keyword>
<dbReference type="PATRIC" id="fig|1329909.3.peg.752"/>
<feature type="active site" description="Nucleophile" evidence="15">
    <location>
        <position position="252"/>
    </location>
</feature>
<protein>
    <recommendedName>
        <fullName evidence="5 13">Malto-oligosyltrehalose trehalohydrolase</fullName>
        <shortName evidence="14">MTHase</shortName>
        <ecNumber evidence="4 13">3.2.1.141</ecNumber>
    </recommendedName>
    <alternativeName>
        <fullName evidence="11 14">4-alpha-D-((1-&gt;4)-alpha-D-glucano)trehalose trehalohydrolase</fullName>
    </alternativeName>
    <alternativeName>
        <fullName evidence="10 14">Maltooligosyl trehalose trehalohydrolase</fullName>
    </alternativeName>
</protein>
<evidence type="ECO:0000256" key="6">
    <source>
        <dbReference type="ARBA" id="ARBA00022490"/>
    </source>
</evidence>
<evidence type="ECO:0000256" key="5">
    <source>
        <dbReference type="ARBA" id="ARBA00015938"/>
    </source>
</evidence>